<evidence type="ECO:0000313" key="1">
    <source>
        <dbReference type="EMBL" id="KAK3752911.1"/>
    </source>
</evidence>
<name>A0AAE0YPR6_9GAST</name>
<protein>
    <submittedName>
        <fullName evidence="1">Uncharacterized protein</fullName>
    </submittedName>
</protein>
<accession>A0AAE0YPR6</accession>
<dbReference type="EMBL" id="JAWDGP010005734">
    <property type="protein sequence ID" value="KAK3752911.1"/>
    <property type="molecule type" value="Genomic_DNA"/>
</dbReference>
<proteinExistence type="predicted"/>
<comment type="caution">
    <text evidence="1">The sequence shown here is derived from an EMBL/GenBank/DDBJ whole genome shotgun (WGS) entry which is preliminary data.</text>
</comment>
<dbReference type="AlphaFoldDB" id="A0AAE0YPR6"/>
<reference evidence="1" key="1">
    <citation type="journal article" date="2023" name="G3 (Bethesda)">
        <title>A reference genome for the long-term kleptoplast-retaining sea slug Elysia crispata morphotype clarki.</title>
        <authorList>
            <person name="Eastman K.E."/>
            <person name="Pendleton A.L."/>
            <person name="Shaikh M.A."/>
            <person name="Suttiyut T."/>
            <person name="Ogas R."/>
            <person name="Tomko P."/>
            <person name="Gavelis G."/>
            <person name="Widhalm J.R."/>
            <person name="Wisecaver J.H."/>
        </authorList>
    </citation>
    <scope>NUCLEOTIDE SEQUENCE</scope>
    <source>
        <strain evidence="1">ECLA1</strain>
    </source>
</reference>
<evidence type="ECO:0000313" key="2">
    <source>
        <dbReference type="Proteomes" id="UP001283361"/>
    </source>
</evidence>
<dbReference type="Proteomes" id="UP001283361">
    <property type="component" value="Unassembled WGS sequence"/>
</dbReference>
<sequence>MVFKRFSSIFNSFINGKQEQILLPVVFGRAPKSICPEHRTPFVTRDPELIRTERCEIGTICDDTKHQVSACDTVYNVFAKNAGRNVELSRFSCISCRSAKPIFLAERRGIESVSRGCATHG</sequence>
<organism evidence="1 2">
    <name type="scientific">Elysia crispata</name>
    <name type="common">lettuce slug</name>
    <dbReference type="NCBI Taxonomy" id="231223"/>
    <lineage>
        <taxon>Eukaryota</taxon>
        <taxon>Metazoa</taxon>
        <taxon>Spiralia</taxon>
        <taxon>Lophotrochozoa</taxon>
        <taxon>Mollusca</taxon>
        <taxon>Gastropoda</taxon>
        <taxon>Heterobranchia</taxon>
        <taxon>Euthyneura</taxon>
        <taxon>Panpulmonata</taxon>
        <taxon>Sacoglossa</taxon>
        <taxon>Placobranchoidea</taxon>
        <taxon>Plakobranchidae</taxon>
        <taxon>Elysia</taxon>
    </lineage>
</organism>
<keyword evidence="2" id="KW-1185">Reference proteome</keyword>
<gene>
    <name evidence="1" type="ORF">RRG08_009132</name>
</gene>